<reference evidence="3" key="1">
    <citation type="submission" date="2022-01" db="EMBL/GenBank/DDBJ databases">
        <authorList>
            <person name="King R."/>
        </authorList>
    </citation>
    <scope>NUCLEOTIDE SEQUENCE</scope>
</reference>
<feature type="chain" id="PRO_5040332303" evidence="2">
    <location>
        <begin position="19"/>
        <end position="139"/>
    </location>
</feature>
<evidence type="ECO:0000313" key="3">
    <source>
        <dbReference type="EMBL" id="CAG9838788.1"/>
    </source>
</evidence>
<dbReference type="EMBL" id="OU898283">
    <property type="protein sequence ID" value="CAG9838788.1"/>
    <property type="molecule type" value="Genomic_DNA"/>
</dbReference>
<dbReference type="GO" id="GO:0016787">
    <property type="term" value="F:hydrolase activity"/>
    <property type="evidence" value="ECO:0007669"/>
    <property type="project" value="UniProtKB-KW"/>
</dbReference>
<accession>A0A9N9XJC1</accession>
<feature type="non-terminal residue" evidence="3">
    <location>
        <position position="139"/>
    </location>
</feature>
<dbReference type="InterPro" id="IPR029018">
    <property type="entry name" value="Hex-like_dom2"/>
</dbReference>
<keyword evidence="4" id="KW-1185">Reference proteome</keyword>
<evidence type="ECO:0000256" key="2">
    <source>
        <dbReference type="SAM" id="SignalP"/>
    </source>
</evidence>
<dbReference type="Proteomes" id="UP001153709">
    <property type="component" value="Chromosome 8"/>
</dbReference>
<dbReference type="OrthoDB" id="428480at2759"/>
<organism evidence="3 4">
    <name type="scientific">Diabrotica balteata</name>
    <name type="common">Banded cucumber beetle</name>
    <dbReference type="NCBI Taxonomy" id="107213"/>
    <lineage>
        <taxon>Eukaryota</taxon>
        <taxon>Metazoa</taxon>
        <taxon>Ecdysozoa</taxon>
        <taxon>Arthropoda</taxon>
        <taxon>Hexapoda</taxon>
        <taxon>Insecta</taxon>
        <taxon>Pterygota</taxon>
        <taxon>Neoptera</taxon>
        <taxon>Endopterygota</taxon>
        <taxon>Coleoptera</taxon>
        <taxon>Polyphaga</taxon>
        <taxon>Cucujiformia</taxon>
        <taxon>Chrysomeloidea</taxon>
        <taxon>Chrysomelidae</taxon>
        <taxon>Galerucinae</taxon>
        <taxon>Diabroticina</taxon>
        <taxon>Diabroticites</taxon>
        <taxon>Diabrotica</taxon>
    </lineage>
</organism>
<evidence type="ECO:0000256" key="1">
    <source>
        <dbReference type="ARBA" id="ARBA00022801"/>
    </source>
</evidence>
<protein>
    <submittedName>
        <fullName evidence="3">Uncharacterized protein</fullName>
    </submittedName>
</protein>
<keyword evidence="2" id="KW-0732">Signal</keyword>
<feature type="signal peptide" evidence="2">
    <location>
        <begin position="1"/>
        <end position="18"/>
    </location>
</feature>
<proteinExistence type="predicted"/>
<keyword evidence="1" id="KW-0378">Hydrolase</keyword>
<gene>
    <name evidence="3" type="ORF">DIABBA_LOCUS11622</name>
</gene>
<sequence>MYLMIFMIAALCTTFVHTYIEEPGPRFPPTKGEIWPRPSYQLKSNSSFTIDPRTLNIKAIKYECSLIRNAIVYYLHVISEGGVSEEEKLKVLENNSNTSSLYDPASLGIFETLEIKLDSPCTGNEFPSDDMLEDCKFIY</sequence>
<evidence type="ECO:0000313" key="4">
    <source>
        <dbReference type="Proteomes" id="UP001153709"/>
    </source>
</evidence>
<name>A0A9N9XJC1_DIABA</name>
<dbReference type="Gene3D" id="3.30.379.10">
    <property type="entry name" value="Chitobiase/beta-hexosaminidase domain 2-like"/>
    <property type="match status" value="1"/>
</dbReference>
<dbReference type="AlphaFoldDB" id="A0A9N9XJC1"/>